<name>A0A0P4X5J7_9CRUS</name>
<proteinExistence type="predicted"/>
<sequence>MQCSYVLDNSDFINFSSASFCNFSNFSIVNVFSGEIARDAVRTFNGFVFLRSFLDACLMEESNPTTDRSASSLSDHVSKPTETLETLLQSVRGRISHRRPHEESKPNWVFCKPQLLPLKTFTIEKLEKLQKEAEEKLMKSELSST</sequence>
<dbReference type="GO" id="GO:0034464">
    <property type="term" value="C:BBSome"/>
    <property type="evidence" value="ECO:0007669"/>
    <property type="project" value="InterPro"/>
</dbReference>
<dbReference type="Pfam" id="PF14777">
    <property type="entry name" value="BBIP10"/>
    <property type="match status" value="1"/>
</dbReference>
<dbReference type="AlphaFoldDB" id="A0A0P4X5J7"/>
<dbReference type="GO" id="GO:0097500">
    <property type="term" value="P:receptor localization to non-motile cilium"/>
    <property type="evidence" value="ECO:0007669"/>
    <property type="project" value="TreeGrafter"/>
</dbReference>
<dbReference type="EMBL" id="GDIP01246082">
    <property type="protein sequence ID" value="JAI77319.1"/>
    <property type="molecule type" value="Transcribed_RNA"/>
</dbReference>
<dbReference type="PANTHER" id="PTHR28596:SF1">
    <property type="entry name" value="BBSOME-INTERACTING PROTEIN 1"/>
    <property type="match status" value="1"/>
</dbReference>
<dbReference type="PANTHER" id="PTHR28596">
    <property type="entry name" value="BBSOME-INTERACTING PROTEIN 1"/>
    <property type="match status" value="1"/>
</dbReference>
<dbReference type="InterPro" id="IPR028233">
    <property type="entry name" value="BBIP10"/>
</dbReference>
<reference evidence="1" key="2">
    <citation type="submission" date="2015-10" db="EMBL/GenBank/DDBJ databases">
        <authorList>
            <person name="Gilbert D.G."/>
        </authorList>
    </citation>
    <scope>NUCLEOTIDE SEQUENCE</scope>
</reference>
<accession>A0A0P4X5J7</accession>
<evidence type="ECO:0000313" key="1">
    <source>
        <dbReference type="EMBL" id="JAI77319.1"/>
    </source>
</evidence>
<protein>
    <submittedName>
        <fullName evidence="1">Putative BBSome-interacting protein</fullName>
    </submittedName>
</protein>
<reference evidence="1" key="1">
    <citation type="submission" date="2015-10" db="EMBL/GenBank/DDBJ databases">
        <title>Daphnia magna gene sets from two clonal populations assembled and annotated with EvidentialGene.</title>
        <authorList>
            <person name="Gilbert D."/>
            <person name="Podicheti R."/>
            <person name="Orsini L."/>
            <person name="Colbourne J."/>
            <person name="Pfrender M."/>
        </authorList>
    </citation>
    <scope>NUCLEOTIDE SEQUENCE</scope>
</reference>
<dbReference type="GO" id="GO:0060271">
    <property type="term" value="P:cilium assembly"/>
    <property type="evidence" value="ECO:0007669"/>
    <property type="project" value="InterPro"/>
</dbReference>
<organism evidence="1">
    <name type="scientific">Daphnia magna</name>
    <dbReference type="NCBI Taxonomy" id="35525"/>
    <lineage>
        <taxon>Eukaryota</taxon>
        <taxon>Metazoa</taxon>
        <taxon>Ecdysozoa</taxon>
        <taxon>Arthropoda</taxon>
        <taxon>Crustacea</taxon>
        <taxon>Branchiopoda</taxon>
        <taxon>Diplostraca</taxon>
        <taxon>Cladocera</taxon>
        <taxon>Anomopoda</taxon>
        <taxon>Daphniidae</taxon>
        <taxon>Daphnia</taxon>
    </lineage>
</organism>